<comment type="caution">
    <text evidence="2">The sequence shown here is derived from an EMBL/GenBank/DDBJ whole genome shotgun (WGS) entry which is preliminary data.</text>
</comment>
<gene>
    <name evidence="2" type="ORF">BE17_36585</name>
</gene>
<name>A0A150SGZ0_SORCE</name>
<organism evidence="2 3">
    <name type="scientific">Sorangium cellulosum</name>
    <name type="common">Polyangium cellulosum</name>
    <dbReference type="NCBI Taxonomy" id="56"/>
    <lineage>
        <taxon>Bacteria</taxon>
        <taxon>Pseudomonadati</taxon>
        <taxon>Myxococcota</taxon>
        <taxon>Polyangia</taxon>
        <taxon>Polyangiales</taxon>
        <taxon>Polyangiaceae</taxon>
        <taxon>Sorangium</taxon>
    </lineage>
</organism>
<evidence type="ECO:0000313" key="2">
    <source>
        <dbReference type="EMBL" id="KYF91716.1"/>
    </source>
</evidence>
<protein>
    <recommendedName>
        <fullName evidence="1">Aminoglycoside phosphotransferase domain-containing protein</fullName>
    </recommendedName>
</protein>
<dbReference type="Gene3D" id="3.90.1200.10">
    <property type="match status" value="1"/>
</dbReference>
<dbReference type="EMBL" id="JEMB01000987">
    <property type="protein sequence ID" value="KYF91716.1"/>
    <property type="molecule type" value="Genomic_DNA"/>
</dbReference>
<dbReference type="InterPro" id="IPR002575">
    <property type="entry name" value="Aminoglycoside_PTrfase"/>
</dbReference>
<proteinExistence type="predicted"/>
<dbReference type="AlphaFoldDB" id="A0A150SGZ0"/>
<sequence length="326" mass="34834">MRPLPNPERAWERAAPAETQARTGIDLARADIDLVRAEVERRIGPCSGEIEVLSGGLANVNVRVGSGRVVRVYLRDPGTASKEASLLARGWRSFRVPAVLSAGEDFLVLEHVPHGPIQDTAACGAAAGRALAEIHGVGFDRAGFLGPDLAVSWPFDDCVGALRAHVDAVLDRLAPALRDALSEPVGAFLDASAGALRGLASSPVLLHGDFKASNLHWLASGELLVLDWEFAYAGPSLMDVGQILRWSPGPEFVAAFADAYRERAPLPAGFERWAAAFDLFNLVGLLDGVEPGSRRAIDVRGRILKTVERVEEEGASSGATRRTLRQ</sequence>
<accession>A0A150SGZ0</accession>
<evidence type="ECO:0000313" key="3">
    <source>
        <dbReference type="Proteomes" id="UP000075635"/>
    </source>
</evidence>
<dbReference type="Proteomes" id="UP000075635">
    <property type="component" value="Unassembled WGS sequence"/>
</dbReference>
<feature type="domain" description="Aminoglycoside phosphotransferase" evidence="1">
    <location>
        <begin position="50"/>
        <end position="265"/>
    </location>
</feature>
<dbReference type="SUPFAM" id="SSF56112">
    <property type="entry name" value="Protein kinase-like (PK-like)"/>
    <property type="match status" value="1"/>
</dbReference>
<reference evidence="2 3" key="1">
    <citation type="submission" date="2014-02" db="EMBL/GenBank/DDBJ databases">
        <title>The small core and large imbalanced accessory genome model reveals a collaborative survival strategy of Sorangium cellulosum strains in nature.</title>
        <authorList>
            <person name="Han K."/>
            <person name="Peng R."/>
            <person name="Blom J."/>
            <person name="Li Y.-Z."/>
        </authorList>
    </citation>
    <scope>NUCLEOTIDE SEQUENCE [LARGE SCALE GENOMIC DNA]</scope>
    <source>
        <strain evidence="2 3">So0011-07</strain>
    </source>
</reference>
<dbReference type="InterPro" id="IPR011009">
    <property type="entry name" value="Kinase-like_dom_sf"/>
</dbReference>
<dbReference type="Pfam" id="PF01636">
    <property type="entry name" value="APH"/>
    <property type="match status" value="1"/>
</dbReference>
<evidence type="ECO:0000259" key="1">
    <source>
        <dbReference type="Pfam" id="PF01636"/>
    </source>
</evidence>